<feature type="domain" description="Prephenate/arogenate dehydrogenase" evidence="3">
    <location>
        <begin position="1"/>
        <end position="284"/>
    </location>
</feature>
<dbReference type="Pfam" id="PF02153">
    <property type="entry name" value="PDH_N"/>
    <property type="match status" value="1"/>
</dbReference>
<dbReference type="InterPro" id="IPR046826">
    <property type="entry name" value="PDH_N"/>
</dbReference>
<proteinExistence type="inferred from homology"/>
<dbReference type="GO" id="GO:0006571">
    <property type="term" value="P:tyrosine biosynthetic process"/>
    <property type="evidence" value="ECO:0007669"/>
    <property type="project" value="InterPro"/>
</dbReference>
<dbReference type="SUPFAM" id="SSF48179">
    <property type="entry name" value="6-phosphogluconate dehydrogenase C-terminal domain-like"/>
    <property type="match status" value="1"/>
</dbReference>
<comment type="similarity">
    <text evidence="1">Belongs to the prephenate/arogenate dehydrogenase family.</text>
</comment>
<dbReference type="EMBL" id="CP001706">
    <property type="protein sequence ID" value="ACV08461.1"/>
    <property type="molecule type" value="Genomic_DNA"/>
</dbReference>
<dbReference type="InterPro" id="IPR036291">
    <property type="entry name" value="NAD(P)-bd_dom_sf"/>
</dbReference>
<sequence length="329" mass="34575">MNVTIIGLGLIGGSVARACAEQKLMVSSWDPNPDTRAAARAWGIPVAESREAAVEHADLVVVATPLVAMEQTFQWLAQCAPPQAVITDVGSVKEPVIAHAVAHGVGDRFVAGHPMAGAESSGFDAASSSLFRGATWAVTPLPLTQVDRVLVVARFVMGVLGARVMFLTPDIHDAGVALVSHVPHVLAHELRGVVGQDRHGRVAQALAAGSFRDMTRVARGDAVRNAAMVWENRDQVSRVLDVMIADFTDLRRVLGSASDQGDVEAFFTRGGTVSESDRAHATLTVTQDTPVSVLTALGELGHLVVALTDVDDQPGHGAHLTFAAHHGVS</sequence>
<dbReference type="Pfam" id="PF20463">
    <property type="entry name" value="PDH_C"/>
    <property type="match status" value="1"/>
</dbReference>
<dbReference type="PANTHER" id="PTHR21363:SF0">
    <property type="entry name" value="PREPHENATE DEHYDROGENASE [NADP(+)]"/>
    <property type="match status" value="1"/>
</dbReference>
<dbReference type="PANTHER" id="PTHR21363">
    <property type="entry name" value="PREPHENATE DEHYDROGENASE"/>
    <property type="match status" value="1"/>
</dbReference>
<evidence type="ECO:0000259" key="3">
    <source>
        <dbReference type="PROSITE" id="PS51176"/>
    </source>
</evidence>
<dbReference type="STRING" id="471856.Jden_0799"/>
<accession>C7R290</accession>
<dbReference type="eggNOG" id="COG0287">
    <property type="taxonomic scope" value="Bacteria"/>
</dbReference>
<dbReference type="Gene3D" id="1.10.3660.10">
    <property type="entry name" value="6-phosphogluconate dehydrogenase C-terminal like domain"/>
    <property type="match status" value="1"/>
</dbReference>
<dbReference type="GO" id="GO:0008977">
    <property type="term" value="F:prephenate dehydrogenase (NAD+) activity"/>
    <property type="evidence" value="ECO:0007669"/>
    <property type="project" value="InterPro"/>
</dbReference>
<dbReference type="InterPro" id="IPR046825">
    <property type="entry name" value="PDH_C"/>
</dbReference>
<organism evidence="4 5">
    <name type="scientific">Jonesia denitrificans (strain ATCC 14870 / DSM 20603 / BCRC 15368 / CIP 55.134 / JCM 11481 / NBRC 15587 / NCTC 10816 / Prevot 55134)</name>
    <name type="common">Listeria denitrificans</name>
    <dbReference type="NCBI Taxonomy" id="471856"/>
    <lineage>
        <taxon>Bacteria</taxon>
        <taxon>Bacillati</taxon>
        <taxon>Actinomycetota</taxon>
        <taxon>Actinomycetes</taxon>
        <taxon>Micrococcales</taxon>
        <taxon>Jonesiaceae</taxon>
        <taxon>Jonesia</taxon>
    </lineage>
</organism>
<evidence type="ECO:0000313" key="4">
    <source>
        <dbReference type="EMBL" id="ACV08461.1"/>
    </source>
</evidence>
<protein>
    <submittedName>
        <fullName evidence="4">Prephenate dehydrogenase</fullName>
    </submittedName>
</protein>
<evidence type="ECO:0000313" key="5">
    <source>
        <dbReference type="Proteomes" id="UP000000628"/>
    </source>
</evidence>
<evidence type="ECO:0000256" key="1">
    <source>
        <dbReference type="ARBA" id="ARBA00007964"/>
    </source>
</evidence>
<dbReference type="InterPro" id="IPR050812">
    <property type="entry name" value="Preph/Arog_dehydrog"/>
</dbReference>
<dbReference type="RefSeq" id="WP_015771089.1">
    <property type="nucleotide sequence ID" value="NC_013174.1"/>
</dbReference>
<keyword evidence="2" id="KW-0560">Oxidoreductase</keyword>
<keyword evidence="5" id="KW-1185">Reference proteome</keyword>
<dbReference type="GO" id="GO:0004665">
    <property type="term" value="F:prephenate dehydrogenase (NADP+) activity"/>
    <property type="evidence" value="ECO:0007669"/>
    <property type="project" value="InterPro"/>
</dbReference>
<name>C7R290_JONDD</name>
<dbReference type="KEGG" id="jde:Jden_0799"/>
<gene>
    <name evidence="4" type="ordered locus">Jden_0799</name>
</gene>
<dbReference type="HOGENOM" id="CLU_055968_1_0_11"/>
<dbReference type="Proteomes" id="UP000000628">
    <property type="component" value="Chromosome"/>
</dbReference>
<dbReference type="GO" id="GO:0070403">
    <property type="term" value="F:NAD+ binding"/>
    <property type="evidence" value="ECO:0007669"/>
    <property type="project" value="InterPro"/>
</dbReference>
<dbReference type="Gene3D" id="3.40.50.720">
    <property type="entry name" value="NAD(P)-binding Rossmann-like Domain"/>
    <property type="match status" value="1"/>
</dbReference>
<dbReference type="AlphaFoldDB" id="C7R290"/>
<dbReference type="InterPro" id="IPR008927">
    <property type="entry name" value="6-PGluconate_DH-like_C_sf"/>
</dbReference>
<dbReference type="PROSITE" id="PS51176">
    <property type="entry name" value="PDH_ADH"/>
    <property type="match status" value="1"/>
</dbReference>
<dbReference type="InterPro" id="IPR003099">
    <property type="entry name" value="Prephen_DH"/>
</dbReference>
<dbReference type="SUPFAM" id="SSF51735">
    <property type="entry name" value="NAD(P)-binding Rossmann-fold domains"/>
    <property type="match status" value="1"/>
</dbReference>
<evidence type="ECO:0000256" key="2">
    <source>
        <dbReference type="ARBA" id="ARBA00023002"/>
    </source>
</evidence>
<reference evidence="4 5" key="1">
    <citation type="journal article" date="2009" name="Stand. Genomic Sci.">
        <title>Complete genome sequence of Jonesia denitrificans type strain (Prevot 55134).</title>
        <authorList>
            <person name="Pukall R."/>
            <person name="Gehrich-Schroter G."/>
            <person name="Lapidus A."/>
            <person name="Nolan M."/>
            <person name="Glavina Del Rio T."/>
            <person name="Lucas S."/>
            <person name="Chen F."/>
            <person name="Tice H."/>
            <person name="Pitluck S."/>
            <person name="Cheng J.F."/>
            <person name="Copeland A."/>
            <person name="Saunders E."/>
            <person name="Brettin T."/>
            <person name="Detter J.C."/>
            <person name="Bruce D."/>
            <person name="Goodwin L."/>
            <person name="Pati A."/>
            <person name="Ivanova N."/>
            <person name="Mavromatis K."/>
            <person name="Ovchinnikova G."/>
            <person name="Chen A."/>
            <person name="Palaniappan K."/>
            <person name="Land M."/>
            <person name="Hauser L."/>
            <person name="Chang Y.J."/>
            <person name="Jeffries C.D."/>
            <person name="Chain P."/>
            <person name="Goker M."/>
            <person name="Bristow J."/>
            <person name="Eisen J.A."/>
            <person name="Markowitz V."/>
            <person name="Hugenholtz P."/>
            <person name="Kyrpides N.C."/>
            <person name="Klenk H.P."/>
            <person name="Han C."/>
        </authorList>
    </citation>
    <scope>NUCLEOTIDE SEQUENCE [LARGE SCALE GENOMIC DNA]</scope>
    <source>
        <strain evidence="5">ATCC 14870 / DSM 20603 / BCRC 15368 / CIP 55.134 / JCM 11481 / NBRC 15587 / NCTC 10816 / Prevot 55134</strain>
    </source>
</reference>